<dbReference type="OrthoDB" id="9807790at2"/>
<dbReference type="InterPro" id="IPR023839">
    <property type="entry name" value="Firmicutes_EssC_C"/>
</dbReference>
<evidence type="ECO:0000313" key="9">
    <source>
        <dbReference type="Proteomes" id="UP000289166"/>
    </source>
</evidence>
<keyword evidence="9" id="KW-1185">Reference proteome</keyword>
<feature type="transmembrane region" description="Helical" evidence="5">
    <location>
        <begin position="285"/>
        <end position="303"/>
    </location>
</feature>
<dbReference type="Pfam" id="PF01580">
    <property type="entry name" value="FtsK_SpoIIIE"/>
    <property type="match status" value="3"/>
</dbReference>
<dbReference type="SUPFAM" id="SSF49879">
    <property type="entry name" value="SMAD/FHA domain"/>
    <property type="match status" value="2"/>
</dbReference>
<evidence type="ECO:0000256" key="1">
    <source>
        <dbReference type="ARBA" id="ARBA00022737"/>
    </source>
</evidence>
<dbReference type="EMBL" id="RLII01000002">
    <property type="protein sequence ID" value="RXE60133.1"/>
    <property type="molecule type" value="Genomic_DNA"/>
</dbReference>
<proteinExistence type="predicted"/>
<dbReference type="PROSITE" id="PS50901">
    <property type="entry name" value="FTSK"/>
    <property type="match status" value="3"/>
</dbReference>
<evidence type="ECO:0000259" key="6">
    <source>
        <dbReference type="PROSITE" id="PS50006"/>
    </source>
</evidence>
<organism evidence="8 9">
    <name type="scientific">Acetivibrio mesophilus</name>
    <dbReference type="NCBI Taxonomy" id="2487273"/>
    <lineage>
        <taxon>Bacteria</taxon>
        <taxon>Bacillati</taxon>
        <taxon>Bacillota</taxon>
        <taxon>Clostridia</taxon>
        <taxon>Eubacteriales</taxon>
        <taxon>Oscillospiraceae</taxon>
        <taxon>Acetivibrio</taxon>
    </lineage>
</organism>
<dbReference type="GO" id="GO:0016020">
    <property type="term" value="C:membrane"/>
    <property type="evidence" value="ECO:0007669"/>
    <property type="project" value="UniProtKB-SubCell"/>
</dbReference>
<dbReference type="InterPro" id="IPR008984">
    <property type="entry name" value="SMAD_FHA_dom_sf"/>
</dbReference>
<dbReference type="RefSeq" id="WP_128705702.1">
    <property type="nucleotide sequence ID" value="NZ_RLII01000002.1"/>
</dbReference>
<keyword evidence="3 4" id="KW-0067">ATP-binding</keyword>
<dbReference type="NCBIfam" id="TIGR03928">
    <property type="entry name" value="T7_EssCb_Firm"/>
    <property type="match status" value="1"/>
</dbReference>
<reference evidence="9" key="1">
    <citation type="submission" date="2018-11" db="EMBL/GenBank/DDBJ databases">
        <title>Genome sequencing of a novel mesophilic and cellulolytic organism within the genus Hungateiclostridium.</title>
        <authorList>
            <person name="Rettenmaier R."/>
            <person name="Liebl W."/>
            <person name="Zverlov V."/>
        </authorList>
    </citation>
    <scope>NUCLEOTIDE SEQUENCE [LARGE SCALE GENOMIC DNA]</scope>
    <source>
        <strain evidence="9">N2K1</strain>
    </source>
</reference>
<dbReference type="InterPro" id="IPR000253">
    <property type="entry name" value="FHA_dom"/>
</dbReference>
<dbReference type="InterPro" id="IPR003593">
    <property type="entry name" value="AAA+_ATPase"/>
</dbReference>
<feature type="domain" description="FtsK" evidence="7">
    <location>
        <begin position="1025"/>
        <end position="1209"/>
    </location>
</feature>
<dbReference type="InterPro" id="IPR027417">
    <property type="entry name" value="P-loop_NTPase"/>
</dbReference>
<dbReference type="SMART" id="SM00240">
    <property type="entry name" value="FHA"/>
    <property type="match status" value="2"/>
</dbReference>
<feature type="binding site" evidence="4">
    <location>
        <begin position="1042"/>
        <end position="1049"/>
    </location>
    <ligand>
        <name>ATP</name>
        <dbReference type="ChEBI" id="CHEBI:30616"/>
    </ligand>
</feature>
<comment type="caution">
    <text evidence="8">The sequence shown here is derived from an EMBL/GenBank/DDBJ whole genome shotgun (WGS) entry which is preliminary data.</text>
</comment>
<feature type="domain" description="FtsK" evidence="7">
    <location>
        <begin position="1309"/>
        <end position="1499"/>
    </location>
</feature>
<feature type="domain" description="FHA" evidence="6">
    <location>
        <begin position="124"/>
        <end position="174"/>
    </location>
</feature>
<dbReference type="Gene3D" id="3.40.50.300">
    <property type="entry name" value="P-loop containing nucleotide triphosphate hydrolases"/>
    <property type="match status" value="4"/>
</dbReference>
<evidence type="ECO:0000256" key="3">
    <source>
        <dbReference type="ARBA" id="ARBA00022840"/>
    </source>
</evidence>
<keyword evidence="5" id="KW-1133">Transmembrane helix</keyword>
<sequence>MGNKHVLHIYFDNFFRIVEIDSFNKNIISIGRSNSNDIVIDSSCIDENHCSLKKEDNQWYIYNHSKSGIFCNGSTISKKKLVPFDTYIIGNSPETMSRSAIMVKPEDPYDNVLENFEIRGVSEITIGKSESCNIVYSDKLISSEHAKIYKSIDGRYHIADLESLNGTFLNGKKVYDSTLSQGDIIHICGYKIVFEGPIISVYHIGDGVFVNGLKAALKSTKPPYPYIQRSPRLIPEMPGGEKAIPNPPAAANKPTMSLLPILLPPVMMSLITIITAIVGKSSYMLLSVSMTFVSVFVSISQYISQNKKFKTDTDLRNKKYGEILHSIRKELEIAREQQKKGMLIMNPDLNECIRRVESIDRKLWERTPQFNDFLSARIGIGTMPLAMKIQVQNQTLSIENDPLMSEPQKLHDEFSQVSDIPVCVPLFHLGTAGIIGSRSEVLKNVRALIMQLATFHSYEEVKIILVYPKEEADEWEWIRWLPHVWNENRQIRFLANDKETAHQLFGAFYDIIKEREQRTNKDKIDTPLTPVNLPHYVFILADIRLIENEAIMNYLAHNNQILGVSTIYLFDRIEYLPKDCQVIIELAPKSGHMVQRSQGSSPIPFLPDIASIKDAEHFSRSMAPIRIKELLTSTNLPSAITLLQLYSVRTVEELNILGRWKENKAFRSLAAPLGIRTGNEMISLDLHERGQGPHGLVAGTTGSGKSELLQSFIISVAINFHPHDVVFVLIDYKGGGMANAFLDMPHLVGTITNLGGNQTTRALVSIKSELKRRQTIFAEHGVNHIDSYQKLYHSQKAKEPLPHLVIIADEFAELKSEQPDFMRELVSTARVGRSLGVHLILATQKPAGVVDDQIWSNARFRICLKVQGPQDSQDVIKRPDAADIKLPGRAFIQVGNDEIFELFQSAWSGAGYTPDASEEINTQNDISEVAIDGKRHQLYTRSTSRISKAEFTQLEATVAHIASVAQHDNIVRLKGPWLPPLPEHIYLETLLTDVNGCWDGEKWTKADTWLNPVIGLLDDPEKQLQAPLTVDLGKEGHLIVYGSPGYGKTTLLQTLIMSLALNYSPSDVNMYILDFGVRTLGIFSGLPHVGGTVMVDEEEKLNKLFKYILKEMDTRKDLFSEKGVSSLTAYRDASEETLPAIVVIIDNFSAFSEMYPEYEDYLIQISREGGNLGIHIVVTCSSTSAIRYKLSSNFKLAIALQMSDKGDYSLIVGRTFGLEPSPVNGRGLVKGNPPLEFQTALPTEGESEIERTIKLKSTISEISKSWTGSKAKPIPVMPEIVYYKDLITRDEVKKTLARKPVCVPLGIEENEMELSFIDLLDTPHLLVSGDIQSGKTTFLQALTITLALKFSPEKLAIHIFDSSSLGLYALSQLPHTKTYTNDGENIADFAESLKKEIDDRKSDLNKERIRAGGLINDKDFILNRQLSLILIDDFNDFMQYADSTTKDLLEILVKKERNLGISTVMAGYTQDVGSSWDNLAKAFKDMQTGILLGSISDQQLFSIRLPYGTTEKAINPGDGYLVNRGRFCRVKTAMLENNILKAWITQIKKSYSNKDNRPVE</sequence>
<dbReference type="Pfam" id="PF00498">
    <property type="entry name" value="FHA"/>
    <property type="match status" value="2"/>
</dbReference>
<feature type="binding site" evidence="4">
    <location>
        <begin position="699"/>
        <end position="706"/>
    </location>
    <ligand>
        <name>ATP</name>
        <dbReference type="ChEBI" id="CHEBI:30616"/>
    </ligand>
</feature>
<evidence type="ECO:0000313" key="8">
    <source>
        <dbReference type="EMBL" id="RXE60133.1"/>
    </source>
</evidence>
<dbReference type="SUPFAM" id="SSF52540">
    <property type="entry name" value="P-loop containing nucleoside triphosphate hydrolases"/>
    <property type="match status" value="3"/>
</dbReference>
<evidence type="ECO:0000256" key="4">
    <source>
        <dbReference type="PROSITE-ProRule" id="PRU00289"/>
    </source>
</evidence>
<feature type="domain" description="FHA" evidence="6">
    <location>
        <begin position="28"/>
        <end position="76"/>
    </location>
</feature>
<dbReference type="PANTHER" id="PTHR22683:SF1">
    <property type="entry name" value="TYPE VII SECRETION SYSTEM PROTEIN ESSC"/>
    <property type="match status" value="1"/>
</dbReference>
<name>A0A4Q0I6W0_9FIRM</name>
<evidence type="ECO:0000256" key="5">
    <source>
        <dbReference type="SAM" id="Phobius"/>
    </source>
</evidence>
<dbReference type="CDD" id="cd01127">
    <property type="entry name" value="TrwB_TraG_TraD_VirD4"/>
    <property type="match status" value="1"/>
</dbReference>
<keyword evidence="2 4" id="KW-0547">Nucleotide-binding</keyword>
<keyword evidence="5" id="KW-0812">Transmembrane</keyword>
<keyword evidence="5" id="KW-0472">Membrane</keyword>
<keyword evidence="1" id="KW-0677">Repeat</keyword>
<evidence type="ECO:0000259" key="7">
    <source>
        <dbReference type="PROSITE" id="PS50901"/>
    </source>
</evidence>
<dbReference type="GO" id="GO:0005524">
    <property type="term" value="F:ATP binding"/>
    <property type="evidence" value="ECO:0007669"/>
    <property type="project" value="UniProtKB-UniRule"/>
</dbReference>
<feature type="transmembrane region" description="Helical" evidence="5">
    <location>
        <begin position="258"/>
        <end position="278"/>
    </location>
</feature>
<protein>
    <submittedName>
        <fullName evidence="8">Type VII secretion protein EssC</fullName>
    </submittedName>
</protein>
<dbReference type="CDD" id="cd00060">
    <property type="entry name" value="FHA"/>
    <property type="match status" value="2"/>
</dbReference>
<dbReference type="Proteomes" id="UP000289166">
    <property type="component" value="Unassembled WGS sequence"/>
</dbReference>
<dbReference type="PANTHER" id="PTHR22683">
    <property type="entry name" value="SPORULATION PROTEIN RELATED"/>
    <property type="match status" value="1"/>
</dbReference>
<dbReference type="InterPro" id="IPR002543">
    <property type="entry name" value="FtsK_dom"/>
</dbReference>
<feature type="binding site" evidence="4">
    <location>
        <begin position="1329"/>
        <end position="1336"/>
    </location>
    <ligand>
        <name>ATP</name>
        <dbReference type="ChEBI" id="CHEBI:30616"/>
    </ligand>
</feature>
<evidence type="ECO:0000256" key="2">
    <source>
        <dbReference type="ARBA" id="ARBA00022741"/>
    </source>
</evidence>
<dbReference type="PROSITE" id="PS50006">
    <property type="entry name" value="FHA_DOMAIN"/>
    <property type="match status" value="2"/>
</dbReference>
<dbReference type="SMART" id="SM00382">
    <property type="entry name" value="AAA"/>
    <property type="match status" value="3"/>
</dbReference>
<accession>A0A4Q0I6W0</accession>
<dbReference type="Gene3D" id="2.60.200.20">
    <property type="match status" value="2"/>
</dbReference>
<gene>
    <name evidence="8" type="primary">essC</name>
    <name evidence="8" type="ORF">EFD62_02565</name>
</gene>
<feature type="domain" description="FtsK" evidence="7">
    <location>
        <begin position="679"/>
        <end position="873"/>
    </location>
</feature>
<dbReference type="GO" id="GO:0003677">
    <property type="term" value="F:DNA binding"/>
    <property type="evidence" value="ECO:0007669"/>
    <property type="project" value="InterPro"/>
</dbReference>
<dbReference type="InterPro" id="IPR050206">
    <property type="entry name" value="FtsK/SpoIIIE/SftA"/>
</dbReference>